<dbReference type="KEGG" id="bhan:CGC63_09410"/>
<evidence type="ECO:0000313" key="2">
    <source>
        <dbReference type="Proteomes" id="UP000003755"/>
    </source>
</evidence>
<comment type="caution">
    <text evidence="1">The sequence shown here is derived from an EMBL/GenBank/DDBJ whole genome shotgun (WGS) entry which is preliminary data.</text>
</comment>
<organism evidence="1 2">
    <name type="scientific">Blautia hansenii DSM 20583</name>
    <dbReference type="NCBI Taxonomy" id="537007"/>
    <lineage>
        <taxon>Bacteria</taxon>
        <taxon>Bacillati</taxon>
        <taxon>Bacillota</taxon>
        <taxon>Clostridia</taxon>
        <taxon>Lachnospirales</taxon>
        <taxon>Lachnospiraceae</taxon>
        <taxon>Blautia</taxon>
    </lineage>
</organism>
<evidence type="ECO:0000313" key="1">
    <source>
        <dbReference type="EMBL" id="EEX21836.1"/>
    </source>
</evidence>
<dbReference type="STRING" id="537007.BLAHAN_05461"/>
<dbReference type="RefSeq" id="WP_003020632.1">
    <property type="nucleotide sequence ID" value="NZ_CP022413.2"/>
</dbReference>
<proteinExistence type="predicted"/>
<keyword evidence="2" id="KW-1185">Reference proteome</keyword>
<protein>
    <submittedName>
        <fullName evidence="1">Uncharacterized protein</fullName>
    </submittedName>
</protein>
<dbReference type="EMBL" id="ABYU02000016">
    <property type="protein sequence ID" value="EEX21836.1"/>
    <property type="molecule type" value="Genomic_DNA"/>
</dbReference>
<accession>C9L7U1</accession>
<sequence length="109" mass="12480">MSIYREVITEVYCDVCGEKVIGWNSTRNDGVSKIWAGYYARLMGCTVGKKVVCKQCRIKKRIEKCNLQKRYGCVEKDKNGACLGIGEQCKHCIACAAFDWEEERKRLSK</sequence>
<gene>
    <name evidence="1" type="ORF">BLAHAN_05461</name>
</gene>
<name>C9L7U1_BLAHA</name>
<dbReference type="AlphaFoldDB" id="C9L7U1"/>
<dbReference type="HOGENOM" id="CLU_2178714_0_0_9"/>
<dbReference type="Proteomes" id="UP000003755">
    <property type="component" value="Unassembled WGS sequence"/>
</dbReference>
<reference evidence="1" key="1">
    <citation type="submission" date="2009-09" db="EMBL/GenBank/DDBJ databases">
        <authorList>
            <person name="Weinstock G."/>
            <person name="Sodergren E."/>
            <person name="Clifton S."/>
            <person name="Fulton L."/>
            <person name="Fulton B."/>
            <person name="Courtney L."/>
            <person name="Fronick C."/>
            <person name="Harrison M."/>
            <person name="Strong C."/>
            <person name="Farmer C."/>
            <person name="Delahaunty K."/>
            <person name="Markovic C."/>
            <person name="Hall O."/>
            <person name="Minx P."/>
            <person name="Tomlinson C."/>
            <person name="Mitreva M."/>
            <person name="Nelson J."/>
            <person name="Hou S."/>
            <person name="Wollam A."/>
            <person name="Pepin K.H."/>
            <person name="Johnson M."/>
            <person name="Bhonagiri V."/>
            <person name="Nash W.E."/>
            <person name="Warren W."/>
            <person name="Chinwalla A."/>
            <person name="Mardis E.R."/>
            <person name="Wilson R.K."/>
        </authorList>
    </citation>
    <scope>NUCLEOTIDE SEQUENCE [LARGE SCALE GENOMIC DNA]</scope>
    <source>
        <strain evidence="1">DSM 20583</strain>
    </source>
</reference>